<sequence>MKSSVSRPELKMQIGKNETSNKRKIGCPNGTVPILRNTKEYVTNSQMFAEKHFHPLSADSPGTHINPSLYGDQRVWTFGFWKGKDGKGCYNTACSGFVQVSKVIPIVEPYYLKTGVPAWMRYSIHQDRNTGNWWITQHMEDAPNEDIGYWPKELFNLLDDGANMVGVGGVVQASPSGLSPPMGNGNLPNGGRQDSGFFCKY</sequence>
<protein>
    <recommendedName>
        <fullName evidence="2">Neprosin PEP catalytic domain-containing protein</fullName>
    </recommendedName>
</protein>
<dbReference type="EMBL" id="QGKX02001290">
    <property type="protein sequence ID" value="KAF3538862.1"/>
    <property type="molecule type" value="Genomic_DNA"/>
</dbReference>
<evidence type="ECO:0000313" key="4">
    <source>
        <dbReference type="Proteomes" id="UP000712600"/>
    </source>
</evidence>
<dbReference type="InterPro" id="IPR004314">
    <property type="entry name" value="Neprosin"/>
</dbReference>
<proteinExistence type="predicted"/>
<dbReference type="PROSITE" id="PS52045">
    <property type="entry name" value="NEPROSIN_PEP_CD"/>
    <property type="match status" value="1"/>
</dbReference>
<evidence type="ECO:0000256" key="1">
    <source>
        <dbReference type="SAM" id="MobiDB-lite"/>
    </source>
</evidence>
<dbReference type="InterPro" id="IPR053168">
    <property type="entry name" value="Glutamic_endopeptidase"/>
</dbReference>
<organism evidence="3 4">
    <name type="scientific">Brassica cretica</name>
    <name type="common">Mustard</name>
    <dbReference type="NCBI Taxonomy" id="69181"/>
    <lineage>
        <taxon>Eukaryota</taxon>
        <taxon>Viridiplantae</taxon>
        <taxon>Streptophyta</taxon>
        <taxon>Embryophyta</taxon>
        <taxon>Tracheophyta</taxon>
        <taxon>Spermatophyta</taxon>
        <taxon>Magnoliopsida</taxon>
        <taxon>eudicotyledons</taxon>
        <taxon>Gunneridae</taxon>
        <taxon>Pentapetalae</taxon>
        <taxon>rosids</taxon>
        <taxon>malvids</taxon>
        <taxon>Brassicales</taxon>
        <taxon>Brassicaceae</taxon>
        <taxon>Brassiceae</taxon>
        <taxon>Brassica</taxon>
    </lineage>
</organism>
<feature type="region of interest" description="Disordered" evidence="1">
    <location>
        <begin position="1"/>
        <end position="23"/>
    </location>
</feature>
<feature type="domain" description="Neprosin PEP catalytic" evidence="2">
    <location>
        <begin position="1"/>
        <end position="201"/>
    </location>
</feature>
<dbReference type="Proteomes" id="UP000712600">
    <property type="component" value="Unassembled WGS sequence"/>
</dbReference>
<gene>
    <name evidence="3" type="ORF">F2Q69_00025078</name>
</gene>
<dbReference type="PANTHER" id="PTHR31589:SF86">
    <property type="entry name" value="NEPROSIN DOMAIN-CONTAINING PROTEIN"/>
    <property type="match status" value="1"/>
</dbReference>
<dbReference type="PANTHER" id="PTHR31589">
    <property type="entry name" value="PROTEIN, PUTATIVE (DUF239)-RELATED-RELATED"/>
    <property type="match status" value="1"/>
</dbReference>
<reference evidence="3" key="1">
    <citation type="submission" date="2019-12" db="EMBL/GenBank/DDBJ databases">
        <title>Genome sequencing and annotation of Brassica cretica.</title>
        <authorList>
            <person name="Studholme D.J."/>
            <person name="Sarris P."/>
        </authorList>
    </citation>
    <scope>NUCLEOTIDE SEQUENCE</scope>
    <source>
        <strain evidence="3">PFS-109/04</strain>
        <tissue evidence="3">Leaf</tissue>
    </source>
</reference>
<evidence type="ECO:0000313" key="3">
    <source>
        <dbReference type="EMBL" id="KAF3538862.1"/>
    </source>
</evidence>
<comment type="caution">
    <text evidence="3">The sequence shown here is derived from an EMBL/GenBank/DDBJ whole genome shotgun (WGS) entry which is preliminary data.</text>
</comment>
<dbReference type="Pfam" id="PF03080">
    <property type="entry name" value="Neprosin"/>
    <property type="match status" value="1"/>
</dbReference>
<accession>A0A8S9QGN6</accession>
<dbReference type="AlphaFoldDB" id="A0A8S9QGN6"/>
<evidence type="ECO:0000259" key="2">
    <source>
        <dbReference type="PROSITE" id="PS52045"/>
    </source>
</evidence>
<name>A0A8S9QGN6_BRACR</name>